<dbReference type="AlphaFoldDB" id="H5X3Q3"/>
<keyword evidence="3" id="KW-1185">Reference proteome</keyword>
<evidence type="ECO:0000256" key="1">
    <source>
        <dbReference type="SAM" id="MobiDB-lite"/>
    </source>
</evidence>
<accession>H5X3Q3</accession>
<reference evidence="2 3" key="1">
    <citation type="journal article" date="2012" name="Stand. Genomic Sci.">
        <title>Genome sequence of the ocean sediment bacterium Saccharomonospora marina type strain (XMU15(T)).</title>
        <authorList>
            <person name="Klenk H.P."/>
            <person name="Lu M."/>
            <person name="Lucas S."/>
            <person name="Lapidus A."/>
            <person name="Copeland A."/>
            <person name="Pitluck S."/>
            <person name="Goodwin L.A."/>
            <person name="Han C."/>
            <person name="Tapia R."/>
            <person name="Brambilla E.M."/>
            <person name="Potter G."/>
            <person name="Land M."/>
            <person name="Ivanova N."/>
            <person name="Rohde M."/>
            <person name="Goker M."/>
            <person name="Detter J.C."/>
            <person name="Li W.J."/>
            <person name="Kyrpides N.C."/>
            <person name="Woyke T."/>
        </authorList>
    </citation>
    <scope>NUCLEOTIDE SEQUENCE [LARGE SCALE GENOMIC DNA]</scope>
    <source>
        <strain evidence="2 3">XMU15</strain>
    </source>
</reference>
<sequence length="162" mass="16340">MIAGIALVGGAVALVLLLGDDEQQAGGPTPVATGSPASGTPTGQPDTSTSEPTSESPSTTGPTDDGQEPAPGGQPSNQLLAESLISAINDHDGTSMVDMVCRTISGVDEPNFRDDTSAELVEARDDGESGSIDFTVTEGGRSEDVSFKTRTEGGMWCLAGPS</sequence>
<dbReference type="EMBL" id="CM001439">
    <property type="protein sequence ID" value="EHR51066.1"/>
    <property type="molecule type" value="Genomic_DNA"/>
</dbReference>
<evidence type="ECO:0000313" key="3">
    <source>
        <dbReference type="Proteomes" id="UP000004926"/>
    </source>
</evidence>
<feature type="compositionally biased region" description="Polar residues" evidence="1">
    <location>
        <begin position="35"/>
        <end position="46"/>
    </location>
</feature>
<proteinExistence type="predicted"/>
<dbReference type="Proteomes" id="UP000004926">
    <property type="component" value="Chromosome"/>
</dbReference>
<protein>
    <submittedName>
        <fullName evidence="2">Uncharacterized protein</fullName>
    </submittedName>
</protein>
<name>H5X3Q3_9PSEU</name>
<evidence type="ECO:0000313" key="2">
    <source>
        <dbReference type="EMBL" id="EHR51066.1"/>
    </source>
</evidence>
<gene>
    <name evidence="2" type="ORF">SacmaDRAFT_2827</name>
</gene>
<dbReference type="RefSeq" id="WP_009154451.1">
    <property type="nucleotide sequence ID" value="NZ_CM001439.1"/>
</dbReference>
<dbReference type="HOGENOM" id="CLU_1634181_0_0_11"/>
<feature type="compositionally biased region" description="Low complexity" evidence="1">
    <location>
        <begin position="47"/>
        <end position="60"/>
    </location>
</feature>
<organism evidence="2 3">
    <name type="scientific">Saccharomonospora marina XMU15</name>
    <dbReference type="NCBI Taxonomy" id="882083"/>
    <lineage>
        <taxon>Bacteria</taxon>
        <taxon>Bacillati</taxon>
        <taxon>Actinomycetota</taxon>
        <taxon>Actinomycetes</taxon>
        <taxon>Pseudonocardiales</taxon>
        <taxon>Pseudonocardiaceae</taxon>
        <taxon>Saccharomonospora</taxon>
    </lineage>
</organism>
<feature type="region of interest" description="Disordered" evidence="1">
    <location>
        <begin position="22"/>
        <end position="78"/>
    </location>
</feature>